<feature type="compositionally biased region" description="Low complexity" evidence="5">
    <location>
        <begin position="745"/>
        <end position="755"/>
    </location>
</feature>
<evidence type="ECO:0000256" key="4">
    <source>
        <dbReference type="PROSITE-ProRule" id="PRU00723"/>
    </source>
</evidence>
<dbReference type="PROSITE" id="PS51392">
    <property type="entry name" value="KEN"/>
    <property type="match status" value="1"/>
</dbReference>
<keyword evidence="3" id="KW-0067">ATP-binding</keyword>
<dbReference type="GO" id="GO:0030968">
    <property type="term" value="P:endoplasmic reticulum unfolded protein response"/>
    <property type="evidence" value="ECO:0007669"/>
    <property type="project" value="InterPro"/>
</dbReference>
<name>A0A8J2STL9_9STRA</name>
<evidence type="ECO:0000313" key="10">
    <source>
        <dbReference type="Proteomes" id="UP000789595"/>
    </source>
</evidence>
<feature type="region of interest" description="Disordered" evidence="5">
    <location>
        <begin position="611"/>
        <end position="685"/>
    </location>
</feature>
<proteinExistence type="predicted"/>
<protein>
    <recommendedName>
        <fullName evidence="11">C3H1-type domain-containing protein</fullName>
    </recommendedName>
</protein>
<evidence type="ECO:0000256" key="5">
    <source>
        <dbReference type="SAM" id="MobiDB-lite"/>
    </source>
</evidence>
<evidence type="ECO:0000256" key="6">
    <source>
        <dbReference type="SAM" id="SignalP"/>
    </source>
</evidence>
<feature type="chain" id="PRO_5035194380" description="C3H1-type domain-containing protein" evidence="6">
    <location>
        <begin position="23"/>
        <end position="755"/>
    </location>
</feature>
<evidence type="ECO:0000256" key="2">
    <source>
        <dbReference type="ARBA" id="ARBA00022741"/>
    </source>
</evidence>
<dbReference type="InterPro" id="IPR010513">
    <property type="entry name" value="KEN_dom"/>
</dbReference>
<feature type="region of interest" description="Disordered" evidence="5">
    <location>
        <begin position="718"/>
        <end position="755"/>
    </location>
</feature>
<gene>
    <name evidence="9" type="ORF">PECAL_5P12610</name>
</gene>
<feature type="domain" description="KEN" evidence="8">
    <location>
        <begin position="463"/>
        <end position="585"/>
    </location>
</feature>
<organism evidence="9 10">
    <name type="scientific">Pelagomonas calceolata</name>
    <dbReference type="NCBI Taxonomy" id="35677"/>
    <lineage>
        <taxon>Eukaryota</taxon>
        <taxon>Sar</taxon>
        <taxon>Stramenopiles</taxon>
        <taxon>Ochrophyta</taxon>
        <taxon>Pelagophyceae</taxon>
        <taxon>Pelagomonadales</taxon>
        <taxon>Pelagomonadaceae</taxon>
        <taxon>Pelagomonas</taxon>
    </lineage>
</organism>
<comment type="caution">
    <text evidence="9">The sequence shown here is derived from an EMBL/GenBank/DDBJ whole genome shotgun (WGS) entry which is preliminary data.</text>
</comment>
<accession>A0A8J2STL9</accession>
<evidence type="ECO:0000256" key="3">
    <source>
        <dbReference type="ARBA" id="ARBA00022840"/>
    </source>
</evidence>
<keyword evidence="2" id="KW-0547">Nucleotide-binding</keyword>
<dbReference type="Gene3D" id="1.20.1440.180">
    <property type="entry name" value="KEN domain"/>
    <property type="match status" value="1"/>
</dbReference>
<dbReference type="PANTHER" id="PTHR13954:SF6">
    <property type="entry name" value="NON-SPECIFIC SERINE_THREONINE PROTEIN KINASE"/>
    <property type="match status" value="1"/>
</dbReference>
<keyword evidence="10" id="KW-1185">Reference proteome</keyword>
<dbReference type="InterPro" id="IPR000571">
    <property type="entry name" value="Znf_CCCH"/>
</dbReference>
<keyword evidence="4" id="KW-0862">Zinc</keyword>
<dbReference type="Gene3D" id="4.10.1000.10">
    <property type="entry name" value="Zinc finger, CCCH-type"/>
    <property type="match status" value="1"/>
</dbReference>
<dbReference type="Proteomes" id="UP000789595">
    <property type="component" value="Unassembled WGS sequence"/>
</dbReference>
<dbReference type="OrthoDB" id="410307at2759"/>
<reference evidence="9" key="1">
    <citation type="submission" date="2021-11" db="EMBL/GenBank/DDBJ databases">
        <authorList>
            <consortium name="Genoscope - CEA"/>
            <person name="William W."/>
        </authorList>
    </citation>
    <scope>NUCLEOTIDE SEQUENCE</scope>
</reference>
<dbReference type="GO" id="GO:0005524">
    <property type="term" value="F:ATP binding"/>
    <property type="evidence" value="ECO:0007669"/>
    <property type="project" value="UniProtKB-KW"/>
</dbReference>
<feature type="compositionally biased region" description="Basic residues" evidence="5">
    <location>
        <begin position="735"/>
        <end position="744"/>
    </location>
</feature>
<feature type="domain" description="C3H1-type" evidence="7">
    <location>
        <begin position="686"/>
        <end position="719"/>
    </location>
</feature>
<evidence type="ECO:0000259" key="7">
    <source>
        <dbReference type="PROSITE" id="PS50103"/>
    </source>
</evidence>
<dbReference type="InterPro" id="IPR045133">
    <property type="entry name" value="IRE1/2-like"/>
</dbReference>
<dbReference type="Pfam" id="PF06479">
    <property type="entry name" value="Ribonuc_2-5A"/>
    <property type="match status" value="1"/>
</dbReference>
<sequence length="755" mass="81706">MPRPRRRRQWALLALATAATASLPPLPKDQPPNVKSDTADLTVLQDSDEVEVFDSVDIDDMGRGLYPALPFAETSDDDKSVTIYRPRKDAQVPTNWTVDALEELVTRTPFLSSEGTVVFTGKLLSDVVSDETNCPQGIICAAQDDNSKALIERRTWTLEALDRASGELLWRATASRLGDQVGTNTSAAVTKPRKQFFATVTETAAAVAACTLAAMSNDATALVPLNAQPAIFCPPPSRFFSLTAVLMLLSAAVAMSYGLSYARKNTVQRVPRIVADKRGSGFFGTKRVDVHQKPAEDRLQLAQEIAALQRADHAAVLRFYACDVLPCGVAQIAVEASLCTLQEALSSHKCQGLPSELQLSLRSIAEALSWLRDALPDSKRRWRATPDRIVLVPRSTSGSLWAAHELKLVPRDGDNKGDDVSDLRTLTLQCAGESDDARCLEMRELVSCATPLAWARHPALWDESRRVAFLLDASDYAEETSEADALRAAIDASQGFDDWRAAFSSDFLRHAEARRTYDGHSVRALLRMLRNQSHHIHTSPFSELRTREGLLAFVLTRFPSLLLRVFEACHAALPAAADLRAYLGYFGSPALAGAPVAPALVAAAAEAPTERTEAPALLVPDEAPTAAPSRRGSPASDEDDLNARLGTLAVADSPPAAQKGGSPRGIQSLDSTAPLPTDSTAPLPKGYRTRLCKHWLASGGMHCPMTARGLPCKFAHGEHELRPPEEGFAPPPEAKKRRPRRKSSSPRPAAANIPS</sequence>
<keyword evidence="4" id="KW-0863">Zinc-finger</keyword>
<dbReference type="GO" id="GO:0006397">
    <property type="term" value="P:mRNA processing"/>
    <property type="evidence" value="ECO:0007669"/>
    <property type="project" value="InterPro"/>
</dbReference>
<evidence type="ECO:0008006" key="11">
    <source>
        <dbReference type="Google" id="ProtNLM"/>
    </source>
</evidence>
<dbReference type="AlphaFoldDB" id="A0A8J2STL9"/>
<dbReference type="GO" id="GO:0008270">
    <property type="term" value="F:zinc ion binding"/>
    <property type="evidence" value="ECO:0007669"/>
    <property type="project" value="UniProtKB-KW"/>
</dbReference>
<dbReference type="InterPro" id="IPR038357">
    <property type="entry name" value="KEN_sf"/>
</dbReference>
<dbReference type="PANTHER" id="PTHR13954">
    <property type="entry name" value="IRE1-RELATED"/>
    <property type="match status" value="1"/>
</dbReference>
<feature type="signal peptide" evidence="6">
    <location>
        <begin position="1"/>
        <end position="22"/>
    </location>
</feature>
<evidence type="ECO:0000259" key="8">
    <source>
        <dbReference type="PROSITE" id="PS51392"/>
    </source>
</evidence>
<dbReference type="PROSITE" id="PS50103">
    <property type="entry name" value="ZF_C3H1"/>
    <property type="match status" value="1"/>
</dbReference>
<evidence type="ECO:0000313" key="9">
    <source>
        <dbReference type="EMBL" id="CAH0376656.1"/>
    </source>
</evidence>
<keyword evidence="4" id="KW-0479">Metal-binding</keyword>
<feature type="zinc finger region" description="C3H1-type" evidence="4">
    <location>
        <begin position="686"/>
        <end position="719"/>
    </location>
</feature>
<evidence type="ECO:0000256" key="1">
    <source>
        <dbReference type="ARBA" id="ARBA00022729"/>
    </source>
</evidence>
<dbReference type="GO" id="GO:0004674">
    <property type="term" value="F:protein serine/threonine kinase activity"/>
    <property type="evidence" value="ECO:0007669"/>
    <property type="project" value="InterPro"/>
</dbReference>
<dbReference type="EMBL" id="CAKKNE010000005">
    <property type="protein sequence ID" value="CAH0376656.1"/>
    <property type="molecule type" value="Genomic_DNA"/>
</dbReference>
<dbReference type="GO" id="GO:0004521">
    <property type="term" value="F:RNA endonuclease activity"/>
    <property type="evidence" value="ECO:0007669"/>
    <property type="project" value="InterPro"/>
</dbReference>
<keyword evidence="1 6" id="KW-0732">Signal</keyword>